<evidence type="ECO:0000256" key="2">
    <source>
        <dbReference type="RuleBase" id="RU049442"/>
    </source>
</evidence>
<dbReference type="PROSITE" id="PS00247">
    <property type="entry name" value="HBGF_FGF"/>
    <property type="match status" value="1"/>
</dbReference>
<gene>
    <name evidence="4" type="primary">Fgf3</name>
    <name evidence="4" type="synonym">10</name>
    <name evidence="4" type="synonym">22</name>
    <name evidence="4" type="synonym">7</name>
</gene>
<evidence type="ECO:0000256" key="1">
    <source>
        <dbReference type="ARBA" id="ARBA00007936"/>
    </source>
</evidence>
<keyword evidence="3" id="KW-0472">Membrane</keyword>
<organism evidence="4">
    <name type="scientific">Phallusia mammillata</name>
    <dbReference type="NCBI Taxonomy" id="59560"/>
    <lineage>
        <taxon>Eukaryota</taxon>
        <taxon>Metazoa</taxon>
        <taxon>Chordata</taxon>
        <taxon>Tunicata</taxon>
        <taxon>Ascidiacea</taxon>
        <taxon>Phlebobranchia</taxon>
        <taxon>Ascidiidae</taxon>
        <taxon>Phallusia</taxon>
    </lineage>
</organism>
<protein>
    <recommendedName>
        <fullName evidence="2">Fibroblast growth factor</fullName>
        <shortName evidence="2">FGF</shortName>
    </recommendedName>
</protein>
<evidence type="ECO:0000256" key="3">
    <source>
        <dbReference type="SAM" id="Phobius"/>
    </source>
</evidence>
<evidence type="ECO:0000313" key="4">
    <source>
        <dbReference type="EMBL" id="CAB3245885.1"/>
    </source>
</evidence>
<keyword evidence="3" id="KW-1133">Transmembrane helix</keyword>
<dbReference type="InterPro" id="IPR002209">
    <property type="entry name" value="Fibroblast_GF_fam"/>
</dbReference>
<dbReference type="InterPro" id="IPR056378">
    <property type="entry name" value="Let-756-like_FGF"/>
</dbReference>
<name>A0A6F9DDM6_9ASCI</name>
<reference evidence="4" key="1">
    <citation type="submission" date="2020-04" db="EMBL/GenBank/DDBJ databases">
        <authorList>
            <person name="Neveu A P."/>
        </authorList>
    </citation>
    <scope>NUCLEOTIDE SEQUENCE</scope>
    <source>
        <tissue evidence="4">Whole embryo</tissue>
    </source>
</reference>
<dbReference type="AlphaFoldDB" id="A0A6F9DDM6"/>
<dbReference type="Gene3D" id="2.80.10.50">
    <property type="match status" value="1"/>
</dbReference>
<dbReference type="GO" id="GO:0008083">
    <property type="term" value="F:growth factor activity"/>
    <property type="evidence" value="ECO:0007669"/>
    <property type="project" value="InterPro"/>
</dbReference>
<dbReference type="SUPFAM" id="SSF50353">
    <property type="entry name" value="Cytokine"/>
    <property type="match status" value="1"/>
</dbReference>
<dbReference type="SMART" id="SM00442">
    <property type="entry name" value="FGF"/>
    <property type="match status" value="1"/>
</dbReference>
<feature type="transmembrane region" description="Helical" evidence="3">
    <location>
        <begin position="36"/>
        <end position="59"/>
    </location>
</feature>
<dbReference type="CDD" id="cd00058">
    <property type="entry name" value="beta-trefoil_FGF"/>
    <property type="match status" value="1"/>
</dbReference>
<dbReference type="EMBL" id="LR785163">
    <property type="protein sequence ID" value="CAB3245885.1"/>
    <property type="molecule type" value="mRNA"/>
</dbReference>
<dbReference type="Pfam" id="PF00167">
    <property type="entry name" value="FGF"/>
    <property type="match status" value="1"/>
</dbReference>
<dbReference type="PRINTS" id="PR00262">
    <property type="entry name" value="IL1HBGF"/>
</dbReference>
<proteinExistence type="evidence at transcript level"/>
<keyword evidence="3" id="KW-0812">Transmembrane</keyword>
<dbReference type="PANTHER" id="PTHR11486">
    <property type="entry name" value="FIBROBLAST GROWTH FACTOR"/>
    <property type="match status" value="1"/>
</dbReference>
<sequence length="320" mass="35798">MSTNLGADPLLKLLQPTTIRGLLKTLTSLVRHRTEIIAALYIALIVLGCCLPVAAELSYRSPAMDRRQQNALVQRLRSARTDFAAAKHEKDATAQRCRSCQHLRYLTSLLDVTTPTSSPAGRLLRAQIKRTARACGDMTYEQLRRLCRPAAKNTQDEVTSQRRDMTSLTERLLSRKKRLASDGDVRLRSLVSKTGYYLEMLPNGRVRSSKTQTQNTILKILAVGRVGVVSIYSVVSKKYLAMTDDGYLFGSSIYIPTACNFVEVLRGSMYSTYHSLALPKGKRRRRHKAYFVGIGKSGKVRKGSRVNESHQATWMLATSL</sequence>
<dbReference type="InterPro" id="IPR008996">
    <property type="entry name" value="IL1/FGF"/>
</dbReference>
<comment type="similarity">
    <text evidence="1 2">Belongs to the heparin-binding growth factors family.</text>
</comment>
<accession>A0A6F9DDM6</accession>